<dbReference type="EMBL" id="BLXT01003635">
    <property type="protein sequence ID" value="GFO02793.1"/>
    <property type="molecule type" value="Genomic_DNA"/>
</dbReference>
<evidence type="ECO:0000313" key="3">
    <source>
        <dbReference type="Proteomes" id="UP000735302"/>
    </source>
</evidence>
<evidence type="ECO:0000256" key="1">
    <source>
        <dbReference type="SAM" id="MobiDB-lite"/>
    </source>
</evidence>
<dbReference type="Proteomes" id="UP000735302">
    <property type="component" value="Unassembled WGS sequence"/>
</dbReference>
<organism evidence="2 3">
    <name type="scientific">Plakobranchus ocellatus</name>
    <dbReference type="NCBI Taxonomy" id="259542"/>
    <lineage>
        <taxon>Eukaryota</taxon>
        <taxon>Metazoa</taxon>
        <taxon>Spiralia</taxon>
        <taxon>Lophotrochozoa</taxon>
        <taxon>Mollusca</taxon>
        <taxon>Gastropoda</taxon>
        <taxon>Heterobranchia</taxon>
        <taxon>Euthyneura</taxon>
        <taxon>Panpulmonata</taxon>
        <taxon>Sacoglossa</taxon>
        <taxon>Placobranchoidea</taxon>
        <taxon>Plakobranchidae</taxon>
        <taxon>Plakobranchus</taxon>
    </lineage>
</organism>
<feature type="compositionally biased region" description="Polar residues" evidence="1">
    <location>
        <begin position="64"/>
        <end position="81"/>
    </location>
</feature>
<name>A0AAV4A7T7_9GAST</name>
<proteinExistence type="predicted"/>
<gene>
    <name evidence="2" type="ORF">PoB_002929800</name>
</gene>
<comment type="caution">
    <text evidence="2">The sequence shown here is derived from an EMBL/GenBank/DDBJ whole genome shotgun (WGS) entry which is preliminary data.</text>
</comment>
<feature type="region of interest" description="Disordered" evidence="1">
    <location>
        <begin position="46"/>
        <end position="87"/>
    </location>
</feature>
<dbReference type="AlphaFoldDB" id="A0AAV4A7T7"/>
<feature type="compositionally biased region" description="Polar residues" evidence="1">
    <location>
        <begin position="46"/>
        <end position="56"/>
    </location>
</feature>
<reference evidence="2 3" key="1">
    <citation type="journal article" date="2021" name="Elife">
        <title>Chloroplast acquisition without the gene transfer in kleptoplastic sea slugs, Plakobranchus ocellatus.</title>
        <authorList>
            <person name="Maeda T."/>
            <person name="Takahashi S."/>
            <person name="Yoshida T."/>
            <person name="Shimamura S."/>
            <person name="Takaki Y."/>
            <person name="Nagai Y."/>
            <person name="Toyoda A."/>
            <person name="Suzuki Y."/>
            <person name="Arimoto A."/>
            <person name="Ishii H."/>
            <person name="Satoh N."/>
            <person name="Nishiyama T."/>
            <person name="Hasebe M."/>
            <person name="Maruyama T."/>
            <person name="Minagawa J."/>
            <person name="Obokata J."/>
            <person name="Shigenobu S."/>
        </authorList>
    </citation>
    <scope>NUCLEOTIDE SEQUENCE [LARGE SCALE GENOMIC DNA]</scope>
</reference>
<keyword evidence="3" id="KW-1185">Reference proteome</keyword>
<evidence type="ECO:0000313" key="2">
    <source>
        <dbReference type="EMBL" id="GFO02793.1"/>
    </source>
</evidence>
<sequence>MTTMTMYVDSNLRWRRMRPLAHHTRSVQWLTTAQAAAMYGLPSRTPSAFRTLSDSPQPGDERTSGSPQPGDGSTSGSSQPPTRKLLSGSPLLRTLSIRVLCIDLAFDKALQNTVCLTVAGLCCDTGHSKISTRVAERRDHSVPLRLHWLQTDASHSSLTASPE</sequence>
<protein>
    <submittedName>
        <fullName evidence="2">Uncharacterized protein</fullName>
    </submittedName>
</protein>
<accession>A0AAV4A7T7</accession>